<dbReference type="SUPFAM" id="SSF58113">
    <property type="entry name" value="Apolipoprotein A-I"/>
    <property type="match status" value="1"/>
</dbReference>
<feature type="coiled-coil region" evidence="1">
    <location>
        <begin position="156"/>
        <end position="187"/>
    </location>
</feature>
<dbReference type="GeneID" id="114603328"/>
<dbReference type="Gene3D" id="6.10.250.2890">
    <property type="match status" value="1"/>
</dbReference>
<dbReference type="Gene3D" id="1.20.120.20">
    <property type="entry name" value="Apolipoprotein"/>
    <property type="match status" value="1"/>
</dbReference>
<evidence type="ECO:0000313" key="3">
    <source>
        <dbReference type="Ensembl" id="ENSPMRP00000014990.1"/>
    </source>
</evidence>
<dbReference type="GO" id="GO:0034364">
    <property type="term" value="C:high-density lipoprotein particle"/>
    <property type="evidence" value="ECO:0007669"/>
    <property type="project" value="TreeGrafter"/>
</dbReference>
<dbReference type="PANTHER" id="PTHR18976:SF34">
    <property type="entry name" value="LIPID-BINDING PROTEIN"/>
    <property type="match status" value="1"/>
</dbReference>
<dbReference type="GO" id="GO:0060228">
    <property type="term" value="F:phosphatidylcholine-sterol O-acyltransferase activator activity"/>
    <property type="evidence" value="ECO:0007669"/>
    <property type="project" value="TreeGrafter"/>
</dbReference>
<dbReference type="GO" id="GO:0042627">
    <property type="term" value="C:chylomicron"/>
    <property type="evidence" value="ECO:0007669"/>
    <property type="project" value="TreeGrafter"/>
</dbReference>
<dbReference type="GO" id="GO:0005543">
    <property type="term" value="F:phospholipid binding"/>
    <property type="evidence" value="ECO:0007669"/>
    <property type="project" value="TreeGrafter"/>
</dbReference>
<dbReference type="OMA" id="RDEPYPH"/>
<dbReference type="GeneTree" id="ENSGT00990000213303"/>
<feature type="chain" id="PRO_5025450890" evidence="2">
    <location>
        <begin position="19"/>
        <end position="252"/>
    </location>
</feature>
<organism evidence="3 4">
    <name type="scientific">Podarcis muralis</name>
    <name type="common">Wall lizard</name>
    <name type="synonym">Lacerta muralis</name>
    <dbReference type="NCBI Taxonomy" id="64176"/>
    <lineage>
        <taxon>Eukaryota</taxon>
        <taxon>Metazoa</taxon>
        <taxon>Chordata</taxon>
        <taxon>Craniata</taxon>
        <taxon>Vertebrata</taxon>
        <taxon>Euteleostomi</taxon>
        <taxon>Lepidosauria</taxon>
        <taxon>Squamata</taxon>
        <taxon>Bifurcata</taxon>
        <taxon>Unidentata</taxon>
        <taxon>Episquamata</taxon>
        <taxon>Laterata</taxon>
        <taxon>Lacertibaenia</taxon>
        <taxon>Lacertidae</taxon>
        <taxon>Podarcis</taxon>
    </lineage>
</organism>
<feature type="coiled-coil region" evidence="1">
    <location>
        <begin position="29"/>
        <end position="84"/>
    </location>
</feature>
<dbReference type="Ensembl" id="ENSPMRT00000016010.1">
    <property type="protein sequence ID" value="ENSPMRP00000014990.1"/>
    <property type="gene ID" value="ENSPMRG00000010000.1"/>
</dbReference>
<name>A0A670ISK2_PODMU</name>
<evidence type="ECO:0000256" key="2">
    <source>
        <dbReference type="SAM" id="SignalP"/>
    </source>
</evidence>
<keyword evidence="4" id="KW-1185">Reference proteome</keyword>
<proteinExistence type="predicted"/>
<dbReference type="GO" id="GO:0033344">
    <property type="term" value="P:cholesterol efflux"/>
    <property type="evidence" value="ECO:0007669"/>
    <property type="project" value="TreeGrafter"/>
</dbReference>
<accession>A0A670ISK2</accession>
<dbReference type="RefSeq" id="XP_028598052.1">
    <property type="nucleotide sequence ID" value="XM_028742219.1"/>
</dbReference>
<gene>
    <name evidence="3" type="primary">LOC114603328</name>
</gene>
<dbReference type="GO" id="GO:0033700">
    <property type="term" value="P:phospholipid efflux"/>
    <property type="evidence" value="ECO:0007669"/>
    <property type="project" value="TreeGrafter"/>
</dbReference>
<dbReference type="PANTHER" id="PTHR18976">
    <property type="entry name" value="APOLIPOPROTEIN"/>
    <property type="match status" value="1"/>
</dbReference>
<feature type="signal peptide" evidence="2">
    <location>
        <begin position="1"/>
        <end position="18"/>
    </location>
</feature>
<dbReference type="GO" id="GO:0034361">
    <property type="term" value="C:very-low-density lipoprotein particle"/>
    <property type="evidence" value="ECO:0007669"/>
    <property type="project" value="TreeGrafter"/>
</dbReference>
<sequence length="252" mass="28930">MKFPVITLALLAFVGSQAYVLRDEPYPHLARLNLELQEYLRNVTRVVDEKIEVIRRSELGQSVIDKLHNSFAKMSKRLHNLKEKLPAEVVQGYDLVVGASLGVVDKSLNTIRALHRKVSPASDELAEALYTIVAPYADSVLEKVDRYSKSLQRSLVAKAEELNPKLNEKLKQQLEDLKDQLAPYAEVLQQELEEFRSSIDPYVDQVQEKLEEGVERVNQILQPYFSRIFKALQERAEKFKKWIEAPTFPPSQ</sequence>
<dbReference type="AlphaFoldDB" id="A0A670ISK2"/>
<dbReference type="Proteomes" id="UP000472272">
    <property type="component" value="Chromosome 8"/>
</dbReference>
<dbReference type="InterPro" id="IPR050163">
    <property type="entry name" value="Apolipoprotein_A1/A4/E"/>
</dbReference>
<evidence type="ECO:0000313" key="4">
    <source>
        <dbReference type="Proteomes" id="UP000472272"/>
    </source>
</evidence>
<dbReference type="GO" id="GO:0120020">
    <property type="term" value="F:cholesterol transfer activity"/>
    <property type="evidence" value="ECO:0007669"/>
    <property type="project" value="TreeGrafter"/>
</dbReference>
<dbReference type="KEGG" id="pmua:114603328"/>
<reference evidence="3" key="2">
    <citation type="submission" date="2025-08" db="UniProtKB">
        <authorList>
            <consortium name="Ensembl"/>
        </authorList>
    </citation>
    <scope>IDENTIFICATION</scope>
</reference>
<dbReference type="GO" id="GO:0055090">
    <property type="term" value="P:acylglycerol homeostasis"/>
    <property type="evidence" value="ECO:0007669"/>
    <property type="project" value="TreeGrafter"/>
</dbReference>
<dbReference type="OrthoDB" id="9048614at2759"/>
<dbReference type="GO" id="GO:0008203">
    <property type="term" value="P:cholesterol metabolic process"/>
    <property type="evidence" value="ECO:0007669"/>
    <property type="project" value="TreeGrafter"/>
</dbReference>
<reference evidence="3" key="3">
    <citation type="submission" date="2025-09" db="UniProtKB">
        <authorList>
            <consortium name="Ensembl"/>
        </authorList>
    </citation>
    <scope>IDENTIFICATION</scope>
</reference>
<protein>
    <submittedName>
        <fullName evidence="3">Apolipoprotein A-I-like</fullName>
    </submittedName>
</protein>
<keyword evidence="2" id="KW-0732">Signal</keyword>
<keyword evidence="1" id="KW-0175">Coiled coil</keyword>
<reference evidence="3 4" key="1">
    <citation type="journal article" date="2019" name="Proc. Natl. Acad. Sci. U.S.A.">
        <title>Regulatory changes in pterin and carotenoid genes underlie balanced color polymorphisms in the wall lizard.</title>
        <authorList>
            <person name="Andrade P."/>
            <person name="Pinho C."/>
            <person name="Perez I de Lanuza G."/>
            <person name="Afonso S."/>
            <person name="Brejcha J."/>
            <person name="Rubin C.J."/>
            <person name="Wallerman O."/>
            <person name="Pereira P."/>
            <person name="Sabatino S.J."/>
            <person name="Bellati A."/>
            <person name="Pellitteri-Rosa D."/>
            <person name="Bosakova Z."/>
            <person name="Bunikis I."/>
            <person name="Carretero M.A."/>
            <person name="Feiner N."/>
            <person name="Marsik P."/>
            <person name="Pauperio F."/>
            <person name="Salvi D."/>
            <person name="Soler L."/>
            <person name="While G.M."/>
            <person name="Uller T."/>
            <person name="Font E."/>
            <person name="Andersson L."/>
            <person name="Carneiro M."/>
        </authorList>
    </citation>
    <scope>NUCLEOTIDE SEQUENCE</scope>
</reference>
<dbReference type="GO" id="GO:1903561">
    <property type="term" value="C:extracellular vesicle"/>
    <property type="evidence" value="ECO:0007669"/>
    <property type="project" value="TreeGrafter"/>
</dbReference>
<dbReference type="GO" id="GO:0034362">
    <property type="term" value="C:low-density lipoprotein particle"/>
    <property type="evidence" value="ECO:0007669"/>
    <property type="project" value="TreeGrafter"/>
</dbReference>
<evidence type="ECO:0000256" key="1">
    <source>
        <dbReference type="SAM" id="Coils"/>
    </source>
</evidence>